<keyword evidence="3 4" id="KW-0326">Glycosidase</keyword>
<dbReference type="EMBL" id="JH711576">
    <property type="protein sequence ID" value="EIW82806.1"/>
    <property type="molecule type" value="Genomic_DNA"/>
</dbReference>
<accession>A0A5M3MUM2</accession>
<comment type="caution">
    <text evidence="6">The sequence shown here is derived from an EMBL/GenBank/DDBJ whole genome shotgun (WGS) entry which is preliminary data.</text>
</comment>
<evidence type="ECO:0000256" key="2">
    <source>
        <dbReference type="ARBA" id="ARBA00022801"/>
    </source>
</evidence>
<reference evidence="7" key="1">
    <citation type="journal article" date="2012" name="Science">
        <title>The Paleozoic origin of enzymatic lignin decomposition reconstructed from 31 fungal genomes.</title>
        <authorList>
            <person name="Floudas D."/>
            <person name="Binder M."/>
            <person name="Riley R."/>
            <person name="Barry K."/>
            <person name="Blanchette R.A."/>
            <person name="Henrissat B."/>
            <person name="Martinez A.T."/>
            <person name="Otillar R."/>
            <person name="Spatafora J.W."/>
            <person name="Yadav J.S."/>
            <person name="Aerts A."/>
            <person name="Benoit I."/>
            <person name="Boyd A."/>
            <person name="Carlson A."/>
            <person name="Copeland A."/>
            <person name="Coutinho P.M."/>
            <person name="de Vries R.P."/>
            <person name="Ferreira P."/>
            <person name="Findley K."/>
            <person name="Foster B."/>
            <person name="Gaskell J."/>
            <person name="Glotzer D."/>
            <person name="Gorecki P."/>
            <person name="Heitman J."/>
            <person name="Hesse C."/>
            <person name="Hori C."/>
            <person name="Igarashi K."/>
            <person name="Jurgens J.A."/>
            <person name="Kallen N."/>
            <person name="Kersten P."/>
            <person name="Kohler A."/>
            <person name="Kuees U."/>
            <person name="Kumar T.K.A."/>
            <person name="Kuo A."/>
            <person name="LaButti K."/>
            <person name="Larrondo L.F."/>
            <person name="Lindquist E."/>
            <person name="Ling A."/>
            <person name="Lombard V."/>
            <person name="Lucas S."/>
            <person name="Lundell T."/>
            <person name="Martin R."/>
            <person name="McLaughlin D.J."/>
            <person name="Morgenstern I."/>
            <person name="Morin E."/>
            <person name="Murat C."/>
            <person name="Nagy L.G."/>
            <person name="Nolan M."/>
            <person name="Ohm R.A."/>
            <person name="Patyshakuliyeva A."/>
            <person name="Rokas A."/>
            <person name="Ruiz-Duenas F.J."/>
            <person name="Sabat G."/>
            <person name="Salamov A."/>
            <person name="Samejima M."/>
            <person name="Schmutz J."/>
            <person name="Slot J.C."/>
            <person name="St John F."/>
            <person name="Stenlid J."/>
            <person name="Sun H."/>
            <person name="Sun S."/>
            <person name="Syed K."/>
            <person name="Tsang A."/>
            <person name="Wiebenga A."/>
            <person name="Young D."/>
            <person name="Pisabarro A."/>
            <person name="Eastwood D.C."/>
            <person name="Martin F."/>
            <person name="Cullen D."/>
            <person name="Grigoriev I.V."/>
            <person name="Hibbett D.S."/>
        </authorList>
    </citation>
    <scope>NUCLEOTIDE SEQUENCE [LARGE SCALE GENOMIC DNA]</scope>
    <source>
        <strain evidence="7">RWD-64-598 SS2</strain>
    </source>
</reference>
<dbReference type="InterPro" id="IPR050386">
    <property type="entry name" value="Glycosyl_hydrolase_5"/>
</dbReference>
<dbReference type="FunFam" id="3.20.20.80:FF:000130">
    <property type="entry name" value="Endoglucanase C"/>
    <property type="match status" value="1"/>
</dbReference>
<dbReference type="GO" id="GO:0008422">
    <property type="term" value="F:beta-glucosidase activity"/>
    <property type="evidence" value="ECO:0007669"/>
    <property type="project" value="TreeGrafter"/>
</dbReference>
<dbReference type="InterPro" id="IPR001547">
    <property type="entry name" value="Glyco_hydro_5"/>
</dbReference>
<gene>
    <name evidence="6" type="ORF">CONPUDRAFT_101154</name>
</gene>
<dbReference type="Proteomes" id="UP000053558">
    <property type="component" value="Unassembled WGS sequence"/>
</dbReference>
<dbReference type="Pfam" id="PF00150">
    <property type="entry name" value="Cellulase"/>
    <property type="match status" value="1"/>
</dbReference>
<dbReference type="RefSeq" id="XP_007766771.1">
    <property type="nucleotide sequence ID" value="XM_007768581.1"/>
</dbReference>
<keyword evidence="2 4" id="KW-0378">Hydrolase</keyword>
<evidence type="ECO:0000313" key="6">
    <source>
        <dbReference type="EMBL" id="EIW82806.1"/>
    </source>
</evidence>
<evidence type="ECO:0000259" key="5">
    <source>
        <dbReference type="Pfam" id="PF00150"/>
    </source>
</evidence>
<name>A0A5M3MUM2_CONPW</name>
<dbReference type="InterPro" id="IPR017853">
    <property type="entry name" value="GH"/>
</dbReference>
<evidence type="ECO:0000256" key="4">
    <source>
        <dbReference type="RuleBase" id="RU361153"/>
    </source>
</evidence>
<dbReference type="OrthoDB" id="1887033at2759"/>
<proteinExistence type="inferred from homology"/>
<evidence type="ECO:0000313" key="7">
    <source>
        <dbReference type="Proteomes" id="UP000053558"/>
    </source>
</evidence>
<evidence type="ECO:0000256" key="1">
    <source>
        <dbReference type="ARBA" id="ARBA00005641"/>
    </source>
</evidence>
<sequence length="475" mass="54971">MSSYLKVEGTKIVDGQGNEVILRGAGLGGWMNMENFISGYPGCEYQIREALADVLGEKKSEFFFDKFLEYFFEEKDAAFFQSLGLNCIRLPFNYRHFEDDMNPRVLKKEGFKHLDRVIDLCSKYGIYTILDLHTAPGGQNVDWHSDSGVHIANFWNHKDFQDRTLWLWSELAAHYKDNKWIAGYNPLNEPTDPKHTRVVAFYERMYAAIRAVDADHALFFDGNTFASDFSHFGDVHTRWTNTAYSIHDYSVFGFPASPEPYASTDAQQARMRRSYERKRAWMDERGLCVWNGEWGPVYARVQFEGAATDAINEQRYAVLKDQLDIYNKDRLSWSIWLYKDIGFQGMVYVSLKTPYMTLLKDFLAKKQRLAVDAWGTDDSAVRHIYAPLIKHLEDEIPKENQHMYPYPVWTLASRVGRLARSLLVGEYLVKEWAEAFRGKSEAELDEIAQSFRFDSCLHRDGLNKILTANANLVGN</sequence>
<dbReference type="OMA" id="NTERYQV"/>
<dbReference type="PANTHER" id="PTHR31297">
    <property type="entry name" value="GLUCAN ENDO-1,6-BETA-GLUCOSIDASE B"/>
    <property type="match status" value="1"/>
</dbReference>
<dbReference type="GO" id="GO:0009251">
    <property type="term" value="P:glucan catabolic process"/>
    <property type="evidence" value="ECO:0007669"/>
    <property type="project" value="TreeGrafter"/>
</dbReference>
<dbReference type="GO" id="GO:0009986">
    <property type="term" value="C:cell surface"/>
    <property type="evidence" value="ECO:0007669"/>
    <property type="project" value="TreeGrafter"/>
</dbReference>
<organism evidence="6 7">
    <name type="scientific">Coniophora puteana (strain RWD-64-598)</name>
    <name type="common">Brown rot fungus</name>
    <dbReference type="NCBI Taxonomy" id="741705"/>
    <lineage>
        <taxon>Eukaryota</taxon>
        <taxon>Fungi</taxon>
        <taxon>Dikarya</taxon>
        <taxon>Basidiomycota</taxon>
        <taxon>Agaricomycotina</taxon>
        <taxon>Agaricomycetes</taxon>
        <taxon>Agaricomycetidae</taxon>
        <taxon>Boletales</taxon>
        <taxon>Coniophorineae</taxon>
        <taxon>Coniophoraceae</taxon>
        <taxon>Coniophora</taxon>
    </lineage>
</organism>
<dbReference type="GO" id="GO:0005576">
    <property type="term" value="C:extracellular region"/>
    <property type="evidence" value="ECO:0007669"/>
    <property type="project" value="TreeGrafter"/>
</dbReference>
<feature type="domain" description="Glycoside hydrolase family 5" evidence="5">
    <location>
        <begin position="74"/>
        <end position="339"/>
    </location>
</feature>
<keyword evidence="7" id="KW-1185">Reference proteome</keyword>
<dbReference type="PANTHER" id="PTHR31297:SF13">
    <property type="entry name" value="PUTATIVE-RELATED"/>
    <property type="match status" value="1"/>
</dbReference>
<dbReference type="KEGG" id="cput:CONPUDRAFT_101154"/>
<comment type="similarity">
    <text evidence="1 4">Belongs to the glycosyl hydrolase 5 (cellulase A) family.</text>
</comment>
<protein>
    <submittedName>
        <fullName evidence="6">Glycoside hydrolase family 5 protein</fullName>
    </submittedName>
</protein>
<dbReference type="Gene3D" id="3.20.20.80">
    <property type="entry name" value="Glycosidases"/>
    <property type="match status" value="1"/>
</dbReference>
<dbReference type="AlphaFoldDB" id="A0A5M3MUM2"/>
<evidence type="ECO:0000256" key="3">
    <source>
        <dbReference type="ARBA" id="ARBA00023295"/>
    </source>
</evidence>
<dbReference type="GeneID" id="19198279"/>
<dbReference type="SUPFAM" id="SSF51445">
    <property type="entry name" value="(Trans)glycosidases"/>
    <property type="match status" value="1"/>
</dbReference>